<dbReference type="AlphaFoldDB" id="A0A5J9T596"/>
<keyword evidence="3" id="KW-1185">Reference proteome</keyword>
<accession>A0A5J9T596</accession>
<reference evidence="1 3" key="1">
    <citation type="journal article" date="2019" name="Sci. Rep.">
        <title>A high-quality genome of Eragrostis curvula grass provides insights into Poaceae evolution and supports new strategies to enhance forage quality.</title>
        <authorList>
            <person name="Carballo J."/>
            <person name="Santos B.A.C.M."/>
            <person name="Zappacosta D."/>
            <person name="Garbus I."/>
            <person name="Selva J.P."/>
            <person name="Gallo C.A."/>
            <person name="Diaz A."/>
            <person name="Albertini E."/>
            <person name="Caccamo M."/>
            <person name="Echenique V."/>
        </authorList>
    </citation>
    <scope>NUCLEOTIDE SEQUENCE [LARGE SCALE GENOMIC DNA]</scope>
    <source>
        <strain evidence="3">cv. Victoria</strain>
        <tissue evidence="1">Leaf</tissue>
    </source>
</reference>
<evidence type="ECO:0000313" key="1">
    <source>
        <dbReference type="EMBL" id="TVU06158.1"/>
    </source>
</evidence>
<dbReference type="Gramene" id="TVU06158">
    <property type="protein sequence ID" value="TVU06158"/>
    <property type="gene ID" value="EJB05_49356"/>
</dbReference>
<organism evidence="1 3">
    <name type="scientific">Eragrostis curvula</name>
    <name type="common">weeping love grass</name>
    <dbReference type="NCBI Taxonomy" id="38414"/>
    <lineage>
        <taxon>Eukaryota</taxon>
        <taxon>Viridiplantae</taxon>
        <taxon>Streptophyta</taxon>
        <taxon>Embryophyta</taxon>
        <taxon>Tracheophyta</taxon>
        <taxon>Spermatophyta</taxon>
        <taxon>Magnoliopsida</taxon>
        <taxon>Liliopsida</taxon>
        <taxon>Poales</taxon>
        <taxon>Poaceae</taxon>
        <taxon>PACMAD clade</taxon>
        <taxon>Chloridoideae</taxon>
        <taxon>Eragrostideae</taxon>
        <taxon>Eragrostidinae</taxon>
        <taxon>Eragrostis</taxon>
    </lineage>
</organism>
<dbReference type="Gramene" id="TVU33897">
    <property type="protein sequence ID" value="TVU33897"/>
    <property type="gene ID" value="EJB05_15712"/>
</dbReference>
<proteinExistence type="predicted"/>
<sequence>MRDGREERARTATTPDRAEALLRPISLLRCRSILSSASAGHSYCFGYVILERLSGTVTRFTINLTWLQCLLFRFERCTARKPCY</sequence>
<dbReference type="Proteomes" id="UP000324897">
    <property type="component" value="Unassembled WGS sequence"/>
</dbReference>
<evidence type="ECO:0000313" key="3">
    <source>
        <dbReference type="Proteomes" id="UP000324897"/>
    </source>
</evidence>
<comment type="caution">
    <text evidence="1">The sequence shown here is derived from an EMBL/GenBank/DDBJ whole genome shotgun (WGS) entry which is preliminary data.</text>
</comment>
<protein>
    <submittedName>
        <fullName evidence="1">Uncharacterized protein</fullName>
    </submittedName>
</protein>
<gene>
    <name evidence="2" type="ORF">EJB05_15712</name>
    <name evidence="1" type="ORF">EJB05_49356</name>
</gene>
<dbReference type="EMBL" id="RWGY01000051">
    <property type="protein sequence ID" value="TVU06158.1"/>
    <property type="molecule type" value="Genomic_DNA"/>
</dbReference>
<dbReference type="EMBL" id="RWGY01000009">
    <property type="protein sequence ID" value="TVU33897.1"/>
    <property type="molecule type" value="Genomic_DNA"/>
</dbReference>
<name>A0A5J9T596_9POAL</name>
<evidence type="ECO:0000313" key="2">
    <source>
        <dbReference type="EMBL" id="TVU33897.1"/>
    </source>
</evidence>